<dbReference type="InterPro" id="IPR050951">
    <property type="entry name" value="Retrovirus_Pol_polyprotein"/>
</dbReference>
<dbReference type="EMBL" id="VIIS01000971">
    <property type="protein sequence ID" value="KAF0303125.1"/>
    <property type="molecule type" value="Genomic_DNA"/>
</dbReference>
<dbReference type="Gene3D" id="2.40.70.10">
    <property type="entry name" value="Acid Proteases"/>
    <property type="match status" value="1"/>
</dbReference>
<dbReference type="InterPro" id="IPR043502">
    <property type="entry name" value="DNA/RNA_pol_sf"/>
</dbReference>
<dbReference type="SUPFAM" id="SSF56672">
    <property type="entry name" value="DNA/RNA polymerases"/>
    <property type="match status" value="1"/>
</dbReference>
<dbReference type="GO" id="GO:0071897">
    <property type="term" value="P:DNA biosynthetic process"/>
    <property type="evidence" value="ECO:0007669"/>
    <property type="project" value="UniProtKB-ARBA"/>
</dbReference>
<dbReference type="Gene3D" id="3.10.10.10">
    <property type="entry name" value="HIV Type 1 Reverse Transcriptase, subunit A, domain 1"/>
    <property type="match status" value="1"/>
</dbReference>
<dbReference type="Proteomes" id="UP000440578">
    <property type="component" value="Unassembled WGS sequence"/>
</dbReference>
<protein>
    <submittedName>
        <fullName evidence="1">Retrovirus-related Pol polyprotein from transposon opus</fullName>
    </submittedName>
</protein>
<dbReference type="PANTHER" id="PTHR37984:SF9">
    <property type="entry name" value="INTEGRASE CATALYTIC DOMAIN-CONTAINING PROTEIN"/>
    <property type="match status" value="1"/>
</dbReference>
<proteinExistence type="predicted"/>
<evidence type="ECO:0000313" key="2">
    <source>
        <dbReference type="Proteomes" id="UP000440578"/>
    </source>
</evidence>
<comment type="caution">
    <text evidence="1">The sequence shown here is derived from an EMBL/GenBank/DDBJ whole genome shotgun (WGS) entry which is preliminary data.</text>
</comment>
<keyword evidence="2" id="KW-1185">Reference proteome</keyword>
<dbReference type="OrthoDB" id="6496110at2759"/>
<dbReference type="InterPro" id="IPR021109">
    <property type="entry name" value="Peptidase_aspartic_dom_sf"/>
</dbReference>
<dbReference type="PANTHER" id="PTHR37984">
    <property type="entry name" value="PROTEIN CBG26694"/>
    <property type="match status" value="1"/>
</dbReference>
<dbReference type="AlphaFoldDB" id="A0A6A4W9B3"/>
<reference evidence="1 2" key="1">
    <citation type="submission" date="2019-07" db="EMBL/GenBank/DDBJ databases">
        <title>Draft genome assembly of a fouling barnacle, Amphibalanus amphitrite (Darwin, 1854): The first reference genome for Thecostraca.</title>
        <authorList>
            <person name="Kim W."/>
        </authorList>
    </citation>
    <scope>NUCLEOTIDE SEQUENCE [LARGE SCALE GENOMIC DNA]</scope>
    <source>
        <strain evidence="1">SNU_AA5</strain>
        <tissue evidence="1">Soma without cirri and trophi</tissue>
    </source>
</reference>
<organism evidence="1 2">
    <name type="scientific">Amphibalanus amphitrite</name>
    <name type="common">Striped barnacle</name>
    <name type="synonym">Balanus amphitrite</name>
    <dbReference type="NCBI Taxonomy" id="1232801"/>
    <lineage>
        <taxon>Eukaryota</taxon>
        <taxon>Metazoa</taxon>
        <taxon>Ecdysozoa</taxon>
        <taxon>Arthropoda</taxon>
        <taxon>Crustacea</taxon>
        <taxon>Multicrustacea</taxon>
        <taxon>Cirripedia</taxon>
        <taxon>Thoracica</taxon>
        <taxon>Thoracicalcarea</taxon>
        <taxon>Balanomorpha</taxon>
        <taxon>Balanoidea</taxon>
        <taxon>Balanidae</taxon>
        <taxon>Amphibalaninae</taxon>
        <taxon>Amphibalanus</taxon>
    </lineage>
</organism>
<evidence type="ECO:0000313" key="1">
    <source>
        <dbReference type="EMBL" id="KAF0303125.1"/>
    </source>
</evidence>
<gene>
    <name evidence="1" type="primary">pol_81</name>
    <name evidence="1" type="ORF">FJT64_024879</name>
</gene>
<accession>A0A6A4W9B3</accession>
<name>A0A6A4W9B3_AMPAM</name>
<sequence>MVSQLGLELSKAVIPSLTTADGSELATRGCAWVEMAVNDGPEKATMFVVAKDLTDDVLIGLDTLKELKASIQCGEMQVTVKRVPEAVLDQYPSLFARDGEDIGRVKNFQYKVRTSGPPVVSKPYKIPLHYQEEVDRQLSEMEARGTICKSSSEYASPVVVVKKGGNELRICCDYSKLNKQVSKEAYPMPALGDVLLKLRGGKIFSHLDVKSAYRLPQRASRSGDEAQDGVCSWRQTVGVERFSIWPLHERTGVPAYSG</sequence>